<evidence type="ECO:0000313" key="2">
    <source>
        <dbReference type="EMBL" id="WHY85712.1"/>
    </source>
</evidence>
<name>A0AA95MM54_9BACI</name>
<keyword evidence="1" id="KW-0472">Membrane</keyword>
<keyword evidence="3" id="KW-1185">Reference proteome</keyword>
<evidence type="ECO:0000313" key="3">
    <source>
        <dbReference type="Proteomes" id="UP001178288"/>
    </source>
</evidence>
<keyword evidence="1" id="KW-1133">Transmembrane helix</keyword>
<gene>
    <name evidence="2" type="ORF">QNH39_24405</name>
</gene>
<feature type="transmembrane region" description="Helical" evidence="1">
    <location>
        <begin position="77"/>
        <end position="98"/>
    </location>
</feature>
<accession>A0AA95MM54</accession>
<organism evidence="2 3">
    <name type="scientific">Neobacillus novalis</name>
    <dbReference type="NCBI Taxonomy" id="220687"/>
    <lineage>
        <taxon>Bacteria</taxon>
        <taxon>Bacillati</taxon>
        <taxon>Bacillota</taxon>
        <taxon>Bacilli</taxon>
        <taxon>Bacillales</taxon>
        <taxon>Bacillaceae</taxon>
        <taxon>Neobacillus</taxon>
    </lineage>
</organism>
<reference evidence="2" key="1">
    <citation type="submission" date="2023-05" db="EMBL/GenBank/DDBJ databases">
        <title>Comparative genomics of Bacillaceae isolates and their secondary metabolite potential.</title>
        <authorList>
            <person name="Song L."/>
            <person name="Nielsen L.J."/>
            <person name="Mohite O."/>
            <person name="Xu X."/>
            <person name="Weber T."/>
            <person name="Kovacs A.T."/>
        </authorList>
    </citation>
    <scope>NUCLEOTIDE SEQUENCE</scope>
    <source>
        <strain evidence="2">XLM17</strain>
    </source>
</reference>
<dbReference type="Proteomes" id="UP001178288">
    <property type="component" value="Chromosome"/>
</dbReference>
<dbReference type="KEGG" id="nnv:QNH39_24405"/>
<feature type="transmembrane region" description="Helical" evidence="1">
    <location>
        <begin position="6"/>
        <end position="26"/>
    </location>
</feature>
<feature type="transmembrane region" description="Helical" evidence="1">
    <location>
        <begin position="47"/>
        <end position="71"/>
    </location>
</feature>
<dbReference type="EMBL" id="CP126114">
    <property type="protein sequence ID" value="WHY85712.1"/>
    <property type="molecule type" value="Genomic_DNA"/>
</dbReference>
<protein>
    <recommendedName>
        <fullName evidence="4">DUF3784 domain-containing protein</fullName>
    </recommendedName>
</protein>
<keyword evidence="1" id="KW-0812">Transmembrane</keyword>
<sequence>MISDIIITVIFMIPMYGFFIWAYNCPEDCILIGRRWMFKGEPEISSNVIRYIKFASIFAMVGSPIVLISIFLKPYVFGLALIVFILVLITGATLILTAESKD</sequence>
<proteinExistence type="predicted"/>
<dbReference type="RefSeq" id="WP_066092600.1">
    <property type="nucleotide sequence ID" value="NZ_CP126114.1"/>
</dbReference>
<evidence type="ECO:0008006" key="4">
    <source>
        <dbReference type="Google" id="ProtNLM"/>
    </source>
</evidence>
<evidence type="ECO:0000256" key="1">
    <source>
        <dbReference type="SAM" id="Phobius"/>
    </source>
</evidence>
<dbReference type="AlphaFoldDB" id="A0AA95MM54"/>